<dbReference type="Gene3D" id="3.60.15.10">
    <property type="entry name" value="Ribonuclease Z/Hydroxyacylglutathione hydrolase-like"/>
    <property type="match status" value="1"/>
</dbReference>
<dbReference type="SUPFAM" id="SSF56281">
    <property type="entry name" value="Metallo-hydrolase/oxidoreductase"/>
    <property type="match status" value="1"/>
</dbReference>
<dbReference type="PATRIC" id="fig|301375.6.peg.342"/>
<dbReference type="InterPro" id="IPR022877">
    <property type="entry name" value="UPF0173"/>
</dbReference>
<evidence type="ECO:0000313" key="7">
    <source>
        <dbReference type="Proteomes" id="UP000057043"/>
    </source>
</evidence>
<dbReference type="GO" id="GO:0016787">
    <property type="term" value="F:hydrolase activity"/>
    <property type="evidence" value="ECO:0007669"/>
    <property type="project" value="UniProtKB-UniRule"/>
</dbReference>
<dbReference type="SMART" id="SM00849">
    <property type="entry name" value="Lactamase_B"/>
    <property type="match status" value="1"/>
</dbReference>
<accession>A0A101IL78</accession>
<evidence type="ECO:0000313" key="6">
    <source>
        <dbReference type="Proteomes" id="UP000053961"/>
    </source>
</evidence>
<evidence type="ECO:0000313" key="4">
    <source>
        <dbReference type="EMBL" id="KUK44916.1"/>
    </source>
</evidence>
<dbReference type="PANTHER" id="PTHR43546">
    <property type="entry name" value="UPF0173 METAL-DEPENDENT HYDROLASE MJ1163-RELATED"/>
    <property type="match status" value="1"/>
</dbReference>
<dbReference type="Pfam" id="PF12706">
    <property type="entry name" value="Lactamase_B_2"/>
    <property type="match status" value="1"/>
</dbReference>
<evidence type="ECO:0000256" key="1">
    <source>
        <dbReference type="ARBA" id="ARBA00022801"/>
    </source>
</evidence>
<dbReference type="Proteomes" id="UP000057043">
    <property type="component" value="Unassembled WGS sequence"/>
</dbReference>
<dbReference type="AlphaFoldDB" id="A0A101IL78"/>
<dbReference type="PANTHER" id="PTHR43546:SF3">
    <property type="entry name" value="UPF0173 METAL-DEPENDENT HYDROLASE MJ1163"/>
    <property type="match status" value="1"/>
</dbReference>
<feature type="domain" description="Metallo-beta-lactamase" evidence="3">
    <location>
        <begin position="7"/>
        <end position="189"/>
    </location>
</feature>
<organism evidence="5 6">
    <name type="scientific">Methanothrix harundinacea</name>
    <dbReference type="NCBI Taxonomy" id="301375"/>
    <lineage>
        <taxon>Archaea</taxon>
        <taxon>Methanobacteriati</taxon>
        <taxon>Methanobacteriota</taxon>
        <taxon>Stenosarchaea group</taxon>
        <taxon>Methanomicrobia</taxon>
        <taxon>Methanotrichales</taxon>
        <taxon>Methanotrichaceae</taxon>
        <taxon>Methanothrix</taxon>
    </lineage>
</organism>
<reference evidence="6 7" key="2">
    <citation type="journal article" date="2015" name="MBio">
        <title>Genome-Resolved Metagenomic Analysis Reveals Roles for Candidate Phyla and Other Microbial Community Members in Biogeochemical Transformations in Oil Reservoirs.</title>
        <authorList>
            <person name="Hu P."/>
            <person name="Tom L."/>
            <person name="Singh A."/>
            <person name="Thomas B.C."/>
            <person name="Baker B.J."/>
            <person name="Piceno Y.M."/>
            <person name="Andersen G.L."/>
            <person name="Banfield J.F."/>
        </authorList>
    </citation>
    <scope>NUCLEOTIDE SEQUENCE [LARGE SCALE GENOMIC DNA]</scope>
    <source>
        <strain evidence="4">57_489</strain>
    </source>
</reference>
<evidence type="ECO:0000256" key="2">
    <source>
        <dbReference type="HAMAP-Rule" id="MF_00457"/>
    </source>
</evidence>
<dbReference type="InterPro" id="IPR050114">
    <property type="entry name" value="UPF0173_UPF0282_UlaG_hydrolase"/>
</dbReference>
<comment type="similarity">
    <text evidence="2">Belongs to the UPF0173 family.</text>
</comment>
<name>A0A101IL78_9EURY</name>
<protein>
    <recommendedName>
        <fullName evidence="2">UPF0173 metal-dependent hydrolase XD72_0742</fullName>
    </recommendedName>
</protein>
<dbReference type="Proteomes" id="UP000053961">
    <property type="component" value="Unassembled WGS sequence"/>
</dbReference>
<dbReference type="EMBL" id="LGFT01000012">
    <property type="protein sequence ID" value="KUK44916.1"/>
    <property type="molecule type" value="Genomic_DNA"/>
</dbReference>
<dbReference type="InterPro" id="IPR036866">
    <property type="entry name" value="RibonucZ/Hydroxyglut_hydro"/>
</dbReference>
<proteinExistence type="inferred from homology"/>
<gene>
    <name evidence="4" type="ORF">XD72_0742</name>
    <name evidence="5" type="ORF">XE07_0429</name>
</gene>
<dbReference type="InterPro" id="IPR001279">
    <property type="entry name" value="Metallo-B-lactamas"/>
</dbReference>
<comment type="caution">
    <text evidence="5">The sequence shown here is derived from an EMBL/GenBank/DDBJ whole genome shotgun (WGS) entry which is preliminary data.</text>
</comment>
<keyword evidence="1 2" id="KW-0378">Hydrolase</keyword>
<reference evidence="5" key="1">
    <citation type="journal article" date="2015" name="MBio">
        <title>Genome-resolved metagenomic analysis reveals roles for candidate phyla and other microbial community members in biogeochemical transformations in oil reservoirs.</title>
        <authorList>
            <person name="Hu P."/>
            <person name="Tom L."/>
            <person name="Singh A."/>
            <person name="Thomas B.C."/>
            <person name="Baker B.J."/>
            <person name="Piceno Y.M."/>
            <person name="Andersen G.L."/>
            <person name="Banfield J.F."/>
        </authorList>
    </citation>
    <scope>NUCLEOTIDE SEQUENCE [LARGE SCALE GENOMIC DNA]</scope>
    <source>
        <strain evidence="5">56_747</strain>
    </source>
</reference>
<dbReference type="HAMAP" id="MF_00457">
    <property type="entry name" value="UPF0173"/>
    <property type="match status" value="1"/>
</dbReference>
<dbReference type="NCBIfam" id="NF001911">
    <property type="entry name" value="PRK00685.1"/>
    <property type="match status" value="1"/>
</dbReference>
<sequence>MRITWLSHSCFELIESMNILVDPYIQDNPLAPRTVDEFNPDLIAITHGHADHLGNAEDIARRTGSPVLAVAEVAKYLDRQGVRSEGMNIGGSFRVADVLFTMTRAIHSSDITSTNPPTCGGEAAGFVIDDGIRVYHAGDTALFSDMRLLGDLYRPDVALLPIGGRYTMGPREAAIATSWIRPHLVIPMHYNTWPRIRQDPAEFRDLVETLCDSEVVILEAGDAVEC</sequence>
<evidence type="ECO:0000313" key="5">
    <source>
        <dbReference type="EMBL" id="KUK97274.1"/>
    </source>
</evidence>
<dbReference type="EMBL" id="LGHB01000003">
    <property type="protein sequence ID" value="KUK97274.1"/>
    <property type="molecule type" value="Genomic_DNA"/>
</dbReference>
<evidence type="ECO:0000259" key="3">
    <source>
        <dbReference type="SMART" id="SM00849"/>
    </source>
</evidence>